<dbReference type="Gene3D" id="1.25.40.10">
    <property type="entry name" value="Tetratricopeptide repeat domain"/>
    <property type="match status" value="2"/>
</dbReference>
<organism evidence="8 9">
    <name type="scientific">Dimorphilus gyrociliatus</name>
    <dbReference type="NCBI Taxonomy" id="2664684"/>
    <lineage>
        <taxon>Eukaryota</taxon>
        <taxon>Metazoa</taxon>
        <taxon>Spiralia</taxon>
        <taxon>Lophotrochozoa</taxon>
        <taxon>Annelida</taxon>
        <taxon>Polychaeta</taxon>
        <taxon>Polychaeta incertae sedis</taxon>
        <taxon>Dinophilidae</taxon>
        <taxon>Dimorphilus</taxon>
    </lineage>
</organism>
<evidence type="ECO:0000256" key="6">
    <source>
        <dbReference type="ARBA" id="ARBA00038019"/>
    </source>
</evidence>
<evidence type="ECO:0000256" key="7">
    <source>
        <dbReference type="SAM" id="MobiDB-lite"/>
    </source>
</evidence>
<feature type="region of interest" description="Disordered" evidence="7">
    <location>
        <begin position="71"/>
        <end position="102"/>
    </location>
</feature>
<sequence>MATMEMEVKQDSNIETNGQDSNNQTDHTLQWAEYYDNQAISAENEGRMEEANLAKQWAEYYRSQITELKPSKDGNKTISKSTDTSDATNCGTQDTSPPEKAEEELASTAKEIKTYWAKVKSDFKDFNSWTYLLQLIENENKVEEIKNGMDSFLTHYPYCYGYWKKYADLIKNHEGADEVEKIFEKGVKAIPLSVDLWIHYLEWTIKHRFKDRNSKNDDDIRNLFLRAIDTCGLEFKSDRLWQMALDWESQKRNLRNVLSLYDKLIAIPTHQYTAHYLSLVEIIQGSEPVDILPEEDYINFKREIQEERREAVKMAKSATPNEDAMIAANLIPATAADTLGKCTENSMDPHDLPLLAEEENRLIKDKMLSLRQPIHEATTIEVNKRWNFEESIKRPYFHVKPIERSQLRNWHEYLDYETKQENHTRIVFLYERCLISCALYEEFWLKYAKYMTDHSHIEEARSIYERACNVHLPMKVNLALSWSHFEENISGMESAIKILDQFEARHPGIIAVIVHRVGVLRRYNKLEECDKLYHSAVESSVNSKVKIFWAEKYARFCYKILNNLDKAKAVLENVRRVESSNYKLTQFIINLLYTAQDFENLFKFFDDCINSSTFTVKERLDFSQSRLDFLDDLSSDVKQIEEAKLAHSLLKDEERNNKRKPDDYSGDTSSKRKKTDQDWYNNYSAQQWYGQQWMNYGNGNGFSTK</sequence>
<evidence type="ECO:0000256" key="4">
    <source>
        <dbReference type="ARBA" id="ARBA00023187"/>
    </source>
</evidence>
<feature type="compositionally biased region" description="Polar residues" evidence="7">
    <location>
        <begin position="76"/>
        <end position="96"/>
    </location>
</feature>
<dbReference type="InterPro" id="IPR003107">
    <property type="entry name" value="HAT"/>
</dbReference>
<evidence type="ECO:0000313" key="8">
    <source>
        <dbReference type="EMBL" id="CAD5119021.1"/>
    </source>
</evidence>
<accession>A0A7I8VRT1</accession>
<comment type="similarity">
    <text evidence="6">Belongs to the PRP39 family.</text>
</comment>
<keyword evidence="9" id="KW-1185">Reference proteome</keyword>
<dbReference type="GO" id="GO:0000395">
    <property type="term" value="P:mRNA 5'-splice site recognition"/>
    <property type="evidence" value="ECO:0007669"/>
    <property type="project" value="TreeGrafter"/>
</dbReference>
<dbReference type="OrthoDB" id="10265668at2759"/>
<dbReference type="FunFam" id="1.25.40.10:FF:000091">
    <property type="entry name" value="Pre-mRNA-processing factor 39"/>
    <property type="match status" value="1"/>
</dbReference>
<feature type="region of interest" description="Disordered" evidence="7">
    <location>
        <begin position="1"/>
        <end position="30"/>
    </location>
</feature>
<proteinExistence type="inferred from homology"/>
<protein>
    <submittedName>
        <fullName evidence="8">DgyrCDS7672</fullName>
    </submittedName>
</protein>
<name>A0A7I8VRT1_9ANNE</name>
<dbReference type="SMART" id="SM00386">
    <property type="entry name" value="HAT"/>
    <property type="match status" value="6"/>
</dbReference>
<evidence type="ECO:0000256" key="3">
    <source>
        <dbReference type="ARBA" id="ARBA00022737"/>
    </source>
</evidence>
<keyword evidence="2" id="KW-0507">mRNA processing</keyword>
<evidence type="ECO:0000313" key="9">
    <source>
        <dbReference type="Proteomes" id="UP000549394"/>
    </source>
</evidence>
<dbReference type="PANTHER" id="PTHR17204:SF5">
    <property type="entry name" value="PRE-MRNA-PROCESSING FACTOR 39"/>
    <property type="match status" value="1"/>
</dbReference>
<dbReference type="InterPro" id="IPR059164">
    <property type="entry name" value="HAT_PRP39_C"/>
</dbReference>
<dbReference type="GO" id="GO:0030627">
    <property type="term" value="F:pre-mRNA 5'-splice site binding"/>
    <property type="evidence" value="ECO:0007669"/>
    <property type="project" value="TreeGrafter"/>
</dbReference>
<dbReference type="InterPro" id="IPR011990">
    <property type="entry name" value="TPR-like_helical_dom_sf"/>
</dbReference>
<dbReference type="GO" id="GO:0000243">
    <property type="term" value="C:commitment complex"/>
    <property type="evidence" value="ECO:0007669"/>
    <property type="project" value="TreeGrafter"/>
</dbReference>
<dbReference type="SUPFAM" id="SSF48452">
    <property type="entry name" value="TPR-like"/>
    <property type="match status" value="2"/>
</dbReference>
<evidence type="ECO:0000256" key="2">
    <source>
        <dbReference type="ARBA" id="ARBA00022664"/>
    </source>
</evidence>
<keyword evidence="4" id="KW-0508">mRNA splicing</keyword>
<dbReference type="Pfam" id="PF23241">
    <property type="entry name" value="HAT_PRP39_C"/>
    <property type="match status" value="1"/>
</dbReference>
<comment type="caution">
    <text evidence="8">The sequence shown here is derived from an EMBL/GenBank/DDBJ whole genome shotgun (WGS) entry which is preliminary data.</text>
</comment>
<comment type="subcellular location">
    <subcellularLocation>
        <location evidence="1">Nucleus</location>
    </subcellularLocation>
</comment>
<dbReference type="Pfam" id="PF23240">
    <property type="entry name" value="HAT_PRP39_N"/>
    <property type="match status" value="1"/>
</dbReference>
<dbReference type="EMBL" id="CAJFCJ010000009">
    <property type="protein sequence ID" value="CAD5119021.1"/>
    <property type="molecule type" value="Genomic_DNA"/>
</dbReference>
<reference evidence="8 9" key="1">
    <citation type="submission" date="2020-08" db="EMBL/GenBank/DDBJ databases">
        <authorList>
            <person name="Hejnol A."/>
        </authorList>
    </citation>
    <scope>NUCLEOTIDE SEQUENCE [LARGE SCALE GENOMIC DNA]</scope>
</reference>
<dbReference type="Proteomes" id="UP000549394">
    <property type="component" value="Unassembled WGS sequence"/>
</dbReference>
<feature type="region of interest" description="Disordered" evidence="7">
    <location>
        <begin position="656"/>
        <end position="678"/>
    </location>
</feature>
<evidence type="ECO:0000256" key="1">
    <source>
        <dbReference type="ARBA" id="ARBA00004123"/>
    </source>
</evidence>
<dbReference type="PANTHER" id="PTHR17204">
    <property type="entry name" value="PRE-MRNA PROCESSING PROTEIN PRP39-RELATED"/>
    <property type="match status" value="1"/>
</dbReference>
<keyword evidence="3" id="KW-0677">Repeat</keyword>
<keyword evidence="5" id="KW-0539">Nucleus</keyword>
<gene>
    <name evidence="8" type="ORF">DGYR_LOCUS7315</name>
</gene>
<dbReference type="GO" id="GO:0071004">
    <property type="term" value="C:U2-type prespliceosome"/>
    <property type="evidence" value="ECO:0007669"/>
    <property type="project" value="TreeGrafter"/>
</dbReference>
<dbReference type="AlphaFoldDB" id="A0A7I8VRT1"/>
<feature type="compositionally biased region" description="Basic and acidic residues" evidence="7">
    <location>
        <begin position="1"/>
        <end position="12"/>
    </location>
</feature>
<dbReference type="GO" id="GO:0005685">
    <property type="term" value="C:U1 snRNP"/>
    <property type="evidence" value="ECO:0007669"/>
    <property type="project" value="TreeGrafter"/>
</dbReference>
<evidence type="ECO:0000256" key="5">
    <source>
        <dbReference type="ARBA" id="ARBA00023242"/>
    </source>
</evidence>
<feature type="compositionally biased region" description="Polar residues" evidence="7">
    <location>
        <begin position="13"/>
        <end position="28"/>
    </location>
</feature>